<dbReference type="OrthoDB" id="2047841at2"/>
<protein>
    <submittedName>
        <fullName evidence="1">Outer membrane lipoprotein carrier protein LolA</fullName>
    </submittedName>
</protein>
<organism evidence="1 2">
    <name type="scientific">Alkaliphilus serpentinus</name>
    <dbReference type="NCBI Taxonomy" id="1482731"/>
    <lineage>
        <taxon>Bacteria</taxon>
        <taxon>Bacillati</taxon>
        <taxon>Bacillota</taxon>
        <taxon>Clostridia</taxon>
        <taxon>Peptostreptococcales</taxon>
        <taxon>Natronincolaceae</taxon>
        <taxon>Alkaliphilus</taxon>
    </lineage>
</organism>
<dbReference type="InterPro" id="IPR029046">
    <property type="entry name" value="LolA/LolB/LppX"/>
</dbReference>
<reference evidence="1 2" key="1">
    <citation type="submission" date="2019-10" db="EMBL/GenBank/DDBJ databases">
        <title>Alkaliphilus serpentinus sp. nov. and Alkaliphilus pronyensis sp. nov., two novel anaerobic alkaliphilic species isolated from the serpentinized-hosted hydrothermal field of the Prony Bay (New Caledonia).</title>
        <authorList>
            <person name="Postec A."/>
        </authorList>
    </citation>
    <scope>NUCLEOTIDE SEQUENCE [LARGE SCALE GENOMIC DNA]</scope>
    <source>
        <strain evidence="1 2">LacT</strain>
    </source>
</reference>
<name>A0A833MAX9_9FIRM</name>
<dbReference type="Pfam" id="PF03548">
    <property type="entry name" value="LolA"/>
    <property type="match status" value="1"/>
</dbReference>
<comment type="caution">
    <text evidence="1">The sequence shown here is derived from an EMBL/GenBank/DDBJ whole genome shotgun (WGS) entry which is preliminary data.</text>
</comment>
<evidence type="ECO:0000313" key="1">
    <source>
        <dbReference type="EMBL" id="KAB3533559.1"/>
    </source>
</evidence>
<dbReference type="PROSITE" id="PS51257">
    <property type="entry name" value="PROKAR_LIPOPROTEIN"/>
    <property type="match status" value="1"/>
</dbReference>
<dbReference type="InterPro" id="IPR052944">
    <property type="entry name" value="Sporulation_related"/>
</dbReference>
<dbReference type="EMBL" id="WBZB01000002">
    <property type="protein sequence ID" value="KAB3533559.1"/>
    <property type="molecule type" value="Genomic_DNA"/>
</dbReference>
<accession>A0A833MAX9</accession>
<gene>
    <name evidence="1" type="ORF">F8153_00465</name>
</gene>
<dbReference type="CDD" id="cd16325">
    <property type="entry name" value="LolA"/>
    <property type="match status" value="1"/>
</dbReference>
<dbReference type="SUPFAM" id="SSF89392">
    <property type="entry name" value="Prokaryotic lipoproteins and lipoprotein localization factors"/>
    <property type="match status" value="1"/>
</dbReference>
<dbReference type="InterPro" id="IPR004564">
    <property type="entry name" value="OM_lipoprot_carrier_LolA-like"/>
</dbReference>
<dbReference type="RefSeq" id="WP_151864376.1">
    <property type="nucleotide sequence ID" value="NZ_WBZB01000002.1"/>
</dbReference>
<dbReference type="PANTHER" id="PTHR37507">
    <property type="entry name" value="SPORULATION PROTEIN YDCC"/>
    <property type="match status" value="1"/>
</dbReference>
<sequence>MKLWRVVLIIIGTLLLLMSCKQPTNDEILYKAQKKLGEMKSYQCKATIYVEDEKGEREYSFIQMYKYPNKYRLEAISPEEYMGYTTIYNGKSAWIINPSINQIWKTNSFEKSGEQLMFVGNFMENLISNEEANIYKDSFNNGEYIVLETPLSGGNFYFNKQKLWISTKSLHPAHLQVLDEEGSIRYRVDFDEFQYNSPLEEDLFYIHTNEN</sequence>
<proteinExistence type="predicted"/>
<dbReference type="PANTHER" id="PTHR37507:SF2">
    <property type="entry name" value="SPORULATION PROTEIN YDCC"/>
    <property type="match status" value="1"/>
</dbReference>
<keyword evidence="2" id="KW-1185">Reference proteome</keyword>
<dbReference type="Gene3D" id="2.50.20.10">
    <property type="entry name" value="Lipoprotein localisation LolA/LolB/LppX"/>
    <property type="match status" value="1"/>
</dbReference>
<evidence type="ECO:0000313" key="2">
    <source>
        <dbReference type="Proteomes" id="UP000465601"/>
    </source>
</evidence>
<keyword evidence="1" id="KW-0449">Lipoprotein</keyword>
<dbReference type="Proteomes" id="UP000465601">
    <property type="component" value="Unassembled WGS sequence"/>
</dbReference>
<dbReference type="AlphaFoldDB" id="A0A833MAX9"/>